<reference evidence="3" key="1">
    <citation type="journal article" date="2020" name="G3 (Bethesda)">
        <title>High-Quality Assemblies for Three Invasive Social Wasps from the &lt;i&gt;Vespula&lt;/i&gt; Genus.</title>
        <authorList>
            <person name="Harrop T.W.R."/>
            <person name="Guhlin J."/>
            <person name="McLaughlin G.M."/>
            <person name="Permina E."/>
            <person name="Stockwell P."/>
            <person name="Gilligan J."/>
            <person name="Le Lec M.F."/>
            <person name="Gruber M.A.M."/>
            <person name="Quinn O."/>
            <person name="Lovegrove M."/>
            <person name="Duncan E.J."/>
            <person name="Remnant E.J."/>
            <person name="Van Eeckhoven J."/>
            <person name="Graham B."/>
            <person name="Knapp R.A."/>
            <person name="Langford K.W."/>
            <person name="Kronenberg Z."/>
            <person name="Press M.O."/>
            <person name="Eacker S.M."/>
            <person name="Wilson-Rankin E.E."/>
            <person name="Purcell J."/>
            <person name="Lester P.J."/>
            <person name="Dearden P.K."/>
        </authorList>
    </citation>
    <scope>NUCLEOTIDE SEQUENCE</scope>
    <source>
        <strain evidence="3">Marl-1</strain>
    </source>
</reference>
<sequence length="407" mass="47732">MWCIRCYACIRNAKQIYDTSTTALRFLSQSINIPDYDKKAENVNNTTSPNTCSVMIKSQLEERGYNGKTYNLTNEITPVQNLQEIQSNNSNLIPEIKIDTEDLNISDKNIKLPSALDTCTEDISYIGQYQLPSYNIAKYANTSETIQKLMSLGLKLYKHETDVDLMQFLLSKDFKKDLFPYIRFLNDCGVPSDYLGEFLSINPYIFKQDMDDLYTRIRYLRFHQFNIEMIKVVLCKNPRWLNYSTRSIDTKLGYFQDNFHLSGEEVRQLTVKNSKLITYKMKHIMENTFAIKEEMGFNKIETKMLLLSQPRLWMKCRKNITDTFDYVHNEMKLSHQFILSQAYVLLCRKRRLEQRHTFLVQLGRAQYDPTKPLYVSLISLIGGTDNDFCQNVAKTSNDTYELYLKSI</sequence>
<dbReference type="Proteomes" id="UP000614350">
    <property type="component" value="Unassembled WGS sequence"/>
</dbReference>
<dbReference type="PANTHER" id="PTHR13068">
    <property type="entry name" value="CGI-12 PROTEIN-RELATED"/>
    <property type="match status" value="1"/>
</dbReference>
<dbReference type="GO" id="GO:0003676">
    <property type="term" value="F:nucleic acid binding"/>
    <property type="evidence" value="ECO:0007669"/>
    <property type="project" value="InterPro"/>
</dbReference>
<dbReference type="PANTHER" id="PTHR13068:SF112">
    <property type="entry name" value="TRANSCRIPTION TERMINATION FACTOR 3, MITOCHONDRIAL"/>
    <property type="match status" value="1"/>
</dbReference>
<organism evidence="3 4">
    <name type="scientific">Vespula vulgaris</name>
    <name type="common">Yellow jacket</name>
    <name type="synonym">Wasp</name>
    <dbReference type="NCBI Taxonomy" id="7454"/>
    <lineage>
        <taxon>Eukaryota</taxon>
        <taxon>Metazoa</taxon>
        <taxon>Ecdysozoa</taxon>
        <taxon>Arthropoda</taxon>
        <taxon>Hexapoda</taxon>
        <taxon>Insecta</taxon>
        <taxon>Pterygota</taxon>
        <taxon>Neoptera</taxon>
        <taxon>Endopterygota</taxon>
        <taxon>Hymenoptera</taxon>
        <taxon>Apocrita</taxon>
        <taxon>Aculeata</taxon>
        <taxon>Vespoidea</taxon>
        <taxon>Vespidae</taxon>
        <taxon>Vespinae</taxon>
        <taxon>Vespula</taxon>
    </lineage>
</organism>
<comment type="caution">
    <text evidence="3">The sequence shown here is derived from an EMBL/GenBank/DDBJ whole genome shotgun (WGS) entry which is preliminary data.</text>
</comment>
<proteinExistence type="inferred from homology"/>
<evidence type="ECO:0000313" key="3">
    <source>
        <dbReference type="EMBL" id="KAF7404501.1"/>
    </source>
</evidence>
<evidence type="ECO:0008006" key="5">
    <source>
        <dbReference type="Google" id="ProtNLM"/>
    </source>
</evidence>
<gene>
    <name evidence="3" type="ORF">HZH66_003407</name>
</gene>
<dbReference type="InterPro" id="IPR038538">
    <property type="entry name" value="MTERF_sf"/>
</dbReference>
<evidence type="ECO:0000256" key="2">
    <source>
        <dbReference type="ARBA" id="ARBA00022946"/>
    </source>
</evidence>
<accession>A0A834KEX1</accession>
<evidence type="ECO:0000256" key="1">
    <source>
        <dbReference type="ARBA" id="ARBA00007692"/>
    </source>
</evidence>
<dbReference type="GO" id="GO:0006390">
    <property type="term" value="P:mitochondrial transcription"/>
    <property type="evidence" value="ECO:0007669"/>
    <property type="project" value="TreeGrafter"/>
</dbReference>
<dbReference type="GO" id="GO:0005739">
    <property type="term" value="C:mitochondrion"/>
    <property type="evidence" value="ECO:0007669"/>
    <property type="project" value="TreeGrafter"/>
</dbReference>
<protein>
    <recommendedName>
        <fullName evidence="5">Transcription termination factor 3, mitochondrial</fullName>
    </recommendedName>
</protein>
<dbReference type="Gene3D" id="1.25.70.10">
    <property type="entry name" value="Transcription termination factor 3, mitochondrial"/>
    <property type="match status" value="1"/>
</dbReference>
<keyword evidence="2" id="KW-0809">Transit peptide</keyword>
<dbReference type="SMART" id="SM00733">
    <property type="entry name" value="Mterf"/>
    <property type="match status" value="5"/>
</dbReference>
<evidence type="ECO:0000313" key="4">
    <source>
        <dbReference type="Proteomes" id="UP000614350"/>
    </source>
</evidence>
<dbReference type="InterPro" id="IPR003690">
    <property type="entry name" value="MTERF"/>
</dbReference>
<dbReference type="Pfam" id="PF02536">
    <property type="entry name" value="mTERF"/>
    <property type="match status" value="1"/>
</dbReference>
<comment type="similarity">
    <text evidence="1">Belongs to the mTERF family.</text>
</comment>
<dbReference type="AlphaFoldDB" id="A0A834KEX1"/>
<dbReference type="GO" id="GO:0061668">
    <property type="term" value="P:mitochondrial ribosome assembly"/>
    <property type="evidence" value="ECO:0007669"/>
    <property type="project" value="TreeGrafter"/>
</dbReference>
<dbReference type="EMBL" id="JACSEA010000003">
    <property type="protein sequence ID" value="KAF7404501.1"/>
    <property type="molecule type" value="Genomic_DNA"/>
</dbReference>
<keyword evidence="4" id="KW-1185">Reference proteome</keyword>
<name>A0A834KEX1_VESVU</name>